<evidence type="ECO:0000256" key="3">
    <source>
        <dbReference type="ARBA" id="ARBA00022989"/>
    </source>
</evidence>
<evidence type="ECO:0000313" key="8">
    <source>
        <dbReference type="EMBL" id="GFO25833.1"/>
    </source>
</evidence>
<organism evidence="8 9">
    <name type="scientific">Plakobranchus ocellatus</name>
    <dbReference type="NCBI Taxonomy" id="259542"/>
    <lineage>
        <taxon>Eukaryota</taxon>
        <taxon>Metazoa</taxon>
        <taxon>Spiralia</taxon>
        <taxon>Lophotrochozoa</taxon>
        <taxon>Mollusca</taxon>
        <taxon>Gastropoda</taxon>
        <taxon>Heterobranchia</taxon>
        <taxon>Euthyneura</taxon>
        <taxon>Panpulmonata</taxon>
        <taxon>Sacoglossa</taxon>
        <taxon>Placobranchoidea</taxon>
        <taxon>Plakobranchidae</taxon>
        <taxon>Plakobranchus</taxon>
    </lineage>
</organism>
<evidence type="ECO:0000256" key="6">
    <source>
        <dbReference type="SAM" id="Phobius"/>
    </source>
</evidence>
<keyword evidence="2 6" id="KW-0812">Transmembrane</keyword>
<evidence type="ECO:0000313" key="9">
    <source>
        <dbReference type="Proteomes" id="UP000735302"/>
    </source>
</evidence>
<dbReference type="GO" id="GO:0007166">
    <property type="term" value="P:cell surface receptor signaling pathway"/>
    <property type="evidence" value="ECO:0007669"/>
    <property type="project" value="InterPro"/>
</dbReference>
<accession>A0AAV4C344</accession>
<keyword evidence="9" id="KW-1185">Reference proteome</keyword>
<evidence type="ECO:0000256" key="4">
    <source>
        <dbReference type="ARBA" id="ARBA00023136"/>
    </source>
</evidence>
<name>A0AAV4C344_9GAST</name>
<comment type="subcellular location">
    <subcellularLocation>
        <location evidence="1">Membrane</location>
        <topology evidence="1">Multi-pass membrane protein</topology>
    </subcellularLocation>
</comment>
<dbReference type="Pfam" id="PF00002">
    <property type="entry name" value="7tm_2"/>
    <property type="match status" value="1"/>
</dbReference>
<dbReference type="GO" id="GO:0007188">
    <property type="term" value="P:adenylate cyclase-modulating G protein-coupled receptor signaling pathway"/>
    <property type="evidence" value="ECO:0007669"/>
    <property type="project" value="TreeGrafter"/>
</dbReference>
<gene>
    <name evidence="8" type="ORF">PoB_005233800</name>
</gene>
<dbReference type="Gene3D" id="1.20.1070.10">
    <property type="entry name" value="Rhodopsin 7-helix transmembrane proteins"/>
    <property type="match status" value="1"/>
</dbReference>
<dbReference type="EMBL" id="BLXT01005777">
    <property type="protein sequence ID" value="GFO25833.1"/>
    <property type="molecule type" value="Genomic_DNA"/>
</dbReference>
<evidence type="ECO:0000256" key="5">
    <source>
        <dbReference type="SAM" id="MobiDB-lite"/>
    </source>
</evidence>
<protein>
    <submittedName>
        <fullName evidence="8">Parathyroid hormone/parathyroid hormone-related peptide receptor</fullName>
    </submittedName>
</protein>
<dbReference type="PANTHER" id="PTHR45620:SF1">
    <property type="entry name" value="G-PROTEIN COUPLED RECEPTORS FAMILY 2 PROFILE 2 DOMAIN-CONTAINING PROTEIN"/>
    <property type="match status" value="1"/>
</dbReference>
<keyword evidence="8" id="KW-0675">Receptor</keyword>
<keyword evidence="4 6" id="KW-0472">Membrane</keyword>
<evidence type="ECO:0000256" key="1">
    <source>
        <dbReference type="ARBA" id="ARBA00004141"/>
    </source>
</evidence>
<dbReference type="PANTHER" id="PTHR45620">
    <property type="entry name" value="PDF RECEPTOR-LIKE PROTEIN-RELATED"/>
    <property type="match status" value="1"/>
</dbReference>
<dbReference type="PRINTS" id="PR00249">
    <property type="entry name" value="GPCRSECRETIN"/>
</dbReference>
<feature type="transmembrane region" description="Helical" evidence="6">
    <location>
        <begin position="85"/>
        <end position="103"/>
    </location>
</feature>
<reference evidence="8 9" key="1">
    <citation type="journal article" date="2021" name="Elife">
        <title>Chloroplast acquisition without the gene transfer in kleptoplastic sea slugs, Plakobranchus ocellatus.</title>
        <authorList>
            <person name="Maeda T."/>
            <person name="Takahashi S."/>
            <person name="Yoshida T."/>
            <person name="Shimamura S."/>
            <person name="Takaki Y."/>
            <person name="Nagai Y."/>
            <person name="Toyoda A."/>
            <person name="Suzuki Y."/>
            <person name="Arimoto A."/>
            <person name="Ishii H."/>
            <person name="Satoh N."/>
            <person name="Nishiyama T."/>
            <person name="Hasebe M."/>
            <person name="Maruyama T."/>
            <person name="Minagawa J."/>
            <person name="Obokata J."/>
            <person name="Shigenobu S."/>
        </authorList>
    </citation>
    <scope>NUCLEOTIDE SEQUENCE [LARGE SCALE GENOMIC DNA]</scope>
</reference>
<evidence type="ECO:0000259" key="7">
    <source>
        <dbReference type="PROSITE" id="PS50261"/>
    </source>
</evidence>
<keyword evidence="3 6" id="KW-1133">Transmembrane helix</keyword>
<comment type="caution">
    <text evidence="8">The sequence shown here is derived from an EMBL/GenBank/DDBJ whole genome shotgun (WGS) entry which is preliminary data.</text>
</comment>
<proteinExistence type="predicted"/>
<dbReference type="GO" id="GO:0008528">
    <property type="term" value="F:G protein-coupled peptide receptor activity"/>
    <property type="evidence" value="ECO:0007669"/>
    <property type="project" value="TreeGrafter"/>
</dbReference>
<dbReference type="InterPro" id="IPR050332">
    <property type="entry name" value="GPCR_2"/>
</dbReference>
<dbReference type="Proteomes" id="UP000735302">
    <property type="component" value="Unassembled WGS sequence"/>
</dbReference>
<dbReference type="AlphaFoldDB" id="A0AAV4C344"/>
<dbReference type="GO" id="GO:0017046">
    <property type="term" value="F:peptide hormone binding"/>
    <property type="evidence" value="ECO:0007669"/>
    <property type="project" value="TreeGrafter"/>
</dbReference>
<dbReference type="GO" id="GO:0005886">
    <property type="term" value="C:plasma membrane"/>
    <property type="evidence" value="ECO:0007669"/>
    <property type="project" value="TreeGrafter"/>
</dbReference>
<dbReference type="SUPFAM" id="SSF81321">
    <property type="entry name" value="Family A G protein-coupled receptor-like"/>
    <property type="match status" value="1"/>
</dbReference>
<feature type="region of interest" description="Disordered" evidence="5">
    <location>
        <begin position="215"/>
        <end position="246"/>
    </location>
</feature>
<evidence type="ECO:0000256" key="2">
    <source>
        <dbReference type="ARBA" id="ARBA00022692"/>
    </source>
</evidence>
<dbReference type="PROSITE" id="PS50261">
    <property type="entry name" value="G_PROTEIN_RECEP_F2_4"/>
    <property type="match status" value="1"/>
</dbReference>
<feature type="domain" description="G-protein coupled receptors family 2 profile 2" evidence="7">
    <location>
        <begin position="46"/>
        <end position="178"/>
    </location>
</feature>
<sequence length="287" mass="32912">MMSGGGGADDLVDDDYGNDNDVCFGDGDCGTDDVDVDDDDDDDDDGGPLIFLVPWVIIRATLEDDLCWNTHPTKEIFWLLKAPQIAIVVVNFFFFVKIVRVLFTKLGRTAPPRARKYRYRRLGKSTLVLIPIFGVHYMLTILVPENLDRIVETVKLYFEMVFNSFQGVLIACLFCFMNGEVRKTVRSEIRKRYIRHKLRVNSRQFQNKFASTACSNMRARTRPSSSPRMESRELHSSSGSDNPSGAVERQKLRIYCQPLRYYRAQIPNGVPDTKPFFYSGEKRNSYV</sequence>
<feature type="transmembrane region" description="Helical" evidence="6">
    <location>
        <begin position="124"/>
        <end position="144"/>
    </location>
</feature>
<dbReference type="InterPro" id="IPR000832">
    <property type="entry name" value="GPCR_2_secretin-like"/>
</dbReference>
<feature type="transmembrane region" description="Helical" evidence="6">
    <location>
        <begin position="156"/>
        <end position="177"/>
    </location>
</feature>
<dbReference type="InterPro" id="IPR017981">
    <property type="entry name" value="GPCR_2-like_7TM"/>
</dbReference>